<proteinExistence type="predicted"/>
<name>A0A380ZA23_9BACE</name>
<dbReference type="AlphaFoldDB" id="A0A380ZA23"/>
<dbReference type="EMBL" id="UFSX01000002">
    <property type="protein sequence ID" value="SUV43823.1"/>
    <property type="molecule type" value="Genomic_DNA"/>
</dbReference>
<sequence>MGKKIVSSFRNVLAKVGENWIEAMKYYNYPR</sequence>
<accession>A0A380ZA23</accession>
<organism evidence="1 2">
    <name type="scientific">Bacteroides eggerthii</name>
    <dbReference type="NCBI Taxonomy" id="28111"/>
    <lineage>
        <taxon>Bacteria</taxon>
        <taxon>Pseudomonadati</taxon>
        <taxon>Bacteroidota</taxon>
        <taxon>Bacteroidia</taxon>
        <taxon>Bacteroidales</taxon>
        <taxon>Bacteroidaceae</taxon>
        <taxon>Bacteroides</taxon>
    </lineage>
</organism>
<dbReference type="Proteomes" id="UP000254424">
    <property type="component" value="Unassembled WGS sequence"/>
</dbReference>
<evidence type="ECO:0000313" key="1">
    <source>
        <dbReference type="EMBL" id="SUV43823.1"/>
    </source>
</evidence>
<evidence type="ECO:0000313" key="2">
    <source>
        <dbReference type="Proteomes" id="UP000254424"/>
    </source>
</evidence>
<reference evidence="1 2" key="1">
    <citation type="submission" date="2018-06" db="EMBL/GenBank/DDBJ databases">
        <authorList>
            <consortium name="Pathogen Informatics"/>
            <person name="Doyle S."/>
        </authorList>
    </citation>
    <scope>NUCLEOTIDE SEQUENCE [LARGE SCALE GENOMIC DNA]</scope>
    <source>
        <strain evidence="1 2">NCTC11155</strain>
    </source>
</reference>
<protein>
    <submittedName>
        <fullName evidence="1">Uncharacterized protein</fullName>
    </submittedName>
</protein>
<gene>
    <name evidence="1" type="ORF">NCTC11155_03232</name>
</gene>